<dbReference type="GO" id="GO:0016787">
    <property type="term" value="F:hydrolase activity"/>
    <property type="evidence" value="ECO:0007669"/>
    <property type="project" value="UniProtKB-KW"/>
</dbReference>
<accession>A0A4Q0MFC5</accession>
<proteinExistence type="predicted"/>
<dbReference type="InterPro" id="IPR052897">
    <property type="entry name" value="Sec-Metab_Biosynth_Hydrolase"/>
</dbReference>
<gene>
    <name evidence="2" type="ORF">EKH83_03770</name>
</gene>
<keyword evidence="2" id="KW-0378">Hydrolase</keyword>
<dbReference type="SUPFAM" id="SSF53474">
    <property type="entry name" value="alpha/beta-Hydrolases"/>
    <property type="match status" value="1"/>
</dbReference>
<feature type="domain" description="AB hydrolase-1" evidence="1">
    <location>
        <begin position="24"/>
        <end position="236"/>
    </location>
</feature>
<reference evidence="2 3" key="1">
    <citation type="submission" date="2018-12" db="EMBL/GenBank/DDBJ databases">
        <title>The Draft Genome Sequence of the Soil Bacterium Pedobacter tournemirensis R1.</title>
        <authorList>
            <person name="He J."/>
        </authorList>
    </citation>
    <scope>NUCLEOTIDE SEQUENCE [LARGE SCALE GENOMIC DNA]</scope>
    <source>
        <strain evidence="2 3">R1</strain>
    </source>
</reference>
<dbReference type="InterPro" id="IPR029058">
    <property type="entry name" value="AB_hydrolase_fold"/>
</dbReference>
<protein>
    <submittedName>
        <fullName evidence="2">Alpha/beta hydrolase</fullName>
    </submittedName>
</protein>
<name>A0A4Q0MFC5_9SPHI</name>
<dbReference type="Pfam" id="PF12697">
    <property type="entry name" value="Abhydrolase_6"/>
    <property type="match status" value="1"/>
</dbReference>
<dbReference type="EMBL" id="RXOC01000002">
    <property type="protein sequence ID" value="RXF71984.1"/>
    <property type="molecule type" value="Genomic_DNA"/>
</dbReference>
<dbReference type="PANTHER" id="PTHR37017">
    <property type="entry name" value="AB HYDROLASE-1 DOMAIN-CONTAINING PROTEIN-RELATED"/>
    <property type="match status" value="1"/>
</dbReference>
<dbReference type="AlphaFoldDB" id="A0A4Q0MFC5"/>
<dbReference type="Proteomes" id="UP000290848">
    <property type="component" value="Unassembled WGS sequence"/>
</dbReference>
<dbReference type="PANTHER" id="PTHR37017:SF11">
    <property type="entry name" value="ESTERASE_LIPASE_THIOESTERASE DOMAIN-CONTAINING PROTEIN"/>
    <property type="match status" value="1"/>
</dbReference>
<evidence type="ECO:0000313" key="2">
    <source>
        <dbReference type="EMBL" id="RXF71984.1"/>
    </source>
</evidence>
<sequence>MIVVGNGYGVYSQEQNGNHAIRNVVLVHGAFLDGSGWEGVYQELTQRGYNVTVTQHTLRDFDDDVAVVEKVISQQDGPCILVGHSYGGVVISAAGNQPNVACLVYIAAHAPDAGELRADLVKKYPSAYKSLIKGDDGFDIVNPAKFAEDFAVDLPIERATFMANAQVPTADKVFRAVIQKPAWKYKPSWYMVAGADRIINPDLERFYAARAKSKKVVEIKGGSHAIYASRPKDVAALIIEAAAHAGKKN</sequence>
<evidence type="ECO:0000259" key="1">
    <source>
        <dbReference type="Pfam" id="PF12697"/>
    </source>
</evidence>
<dbReference type="InterPro" id="IPR000073">
    <property type="entry name" value="AB_hydrolase_1"/>
</dbReference>
<comment type="caution">
    <text evidence="2">The sequence shown here is derived from an EMBL/GenBank/DDBJ whole genome shotgun (WGS) entry which is preliminary data.</text>
</comment>
<evidence type="ECO:0000313" key="3">
    <source>
        <dbReference type="Proteomes" id="UP000290848"/>
    </source>
</evidence>
<dbReference type="Gene3D" id="3.40.50.1820">
    <property type="entry name" value="alpha/beta hydrolase"/>
    <property type="match status" value="1"/>
</dbReference>
<organism evidence="2 3">
    <name type="scientific">Arcticibacter tournemirensis</name>
    <dbReference type="NCBI Taxonomy" id="699437"/>
    <lineage>
        <taxon>Bacteria</taxon>
        <taxon>Pseudomonadati</taxon>
        <taxon>Bacteroidota</taxon>
        <taxon>Sphingobacteriia</taxon>
        <taxon>Sphingobacteriales</taxon>
        <taxon>Sphingobacteriaceae</taxon>
        <taxon>Arcticibacter</taxon>
    </lineage>
</organism>